<dbReference type="NCBIfam" id="TIGR02890">
    <property type="entry name" value="bacill_yteA"/>
    <property type="match status" value="1"/>
</dbReference>
<proteinExistence type="predicted"/>
<protein>
    <submittedName>
        <fullName evidence="7">TraR/DksA family transcriptional regulator</fullName>
    </submittedName>
</protein>
<feature type="compositionally biased region" description="Basic and acidic residues" evidence="5">
    <location>
        <begin position="212"/>
        <end position="231"/>
    </location>
</feature>
<dbReference type="Pfam" id="PF01258">
    <property type="entry name" value="zf-dskA_traR"/>
    <property type="match status" value="1"/>
</dbReference>
<gene>
    <name evidence="7" type="ORF">caldi_18150</name>
</gene>
<dbReference type="InterPro" id="IPR014240">
    <property type="entry name" value="YteA"/>
</dbReference>
<dbReference type="Proteomes" id="UP001163687">
    <property type="component" value="Chromosome"/>
</dbReference>
<dbReference type="PANTHER" id="PTHR33823:SF4">
    <property type="entry name" value="GENERAL STRESS PROTEIN 16O"/>
    <property type="match status" value="1"/>
</dbReference>
<dbReference type="GO" id="GO:0008270">
    <property type="term" value="F:zinc ion binding"/>
    <property type="evidence" value="ECO:0007669"/>
    <property type="project" value="UniProtKB-KW"/>
</dbReference>
<dbReference type="InterPro" id="IPR000962">
    <property type="entry name" value="Znf_DskA_TraR"/>
</dbReference>
<dbReference type="EMBL" id="AP025628">
    <property type="protein sequence ID" value="BDG60725.1"/>
    <property type="molecule type" value="Genomic_DNA"/>
</dbReference>
<evidence type="ECO:0000259" key="6">
    <source>
        <dbReference type="Pfam" id="PF01258"/>
    </source>
</evidence>
<keyword evidence="8" id="KW-1185">Reference proteome</keyword>
<dbReference type="PROSITE" id="PS01102">
    <property type="entry name" value="ZF_DKSA_1"/>
    <property type="match status" value="1"/>
</dbReference>
<dbReference type="AlphaFoldDB" id="A0AA35G879"/>
<evidence type="ECO:0000313" key="8">
    <source>
        <dbReference type="Proteomes" id="UP001163687"/>
    </source>
</evidence>
<feature type="zinc finger region" description="dksA C4-type" evidence="4">
    <location>
        <begin position="106"/>
        <end position="130"/>
    </location>
</feature>
<feature type="region of interest" description="Disordered" evidence="5">
    <location>
        <begin position="205"/>
        <end position="261"/>
    </location>
</feature>
<dbReference type="KEGG" id="cmic:caldi_18150"/>
<dbReference type="SUPFAM" id="SSF57716">
    <property type="entry name" value="Glucocorticoid receptor-like (DNA-binding domain)"/>
    <property type="match status" value="1"/>
</dbReference>
<dbReference type="PANTHER" id="PTHR33823">
    <property type="entry name" value="RNA POLYMERASE-BINDING TRANSCRIPTION FACTOR DKSA-RELATED"/>
    <property type="match status" value="1"/>
</dbReference>
<reference evidence="7" key="1">
    <citation type="submission" date="2022-03" db="EMBL/GenBank/DDBJ databases">
        <title>Complete genome sequence of Caldinitratiruptor microaerophilus.</title>
        <authorList>
            <person name="Mukaiyama R."/>
            <person name="Nishiyama T."/>
            <person name="Ueda K."/>
        </authorList>
    </citation>
    <scope>NUCLEOTIDE SEQUENCE</scope>
    <source>
        <strain evidence="7">JCM 16183</strain>
    </source>
</reference>
<evidence type="ECO:0000256" key="2">
    <source>
        <dbReference type="ARBA" id="ARBA00022771"/>
    </source>
</evidence>
<keyword evidence="3" id="KW-0862">Zinc</keyword>
<organism evidence="7 8">
    <name type="scientific">Caldinitratiruptor microaerophilus</name>
    <dbReference type="NCBI Taxonomy" id="671077"/>
    <lineage>
        <taxon>Bacteria</taxon>
        <taxon>Bacillati</taxon>
        <taxon>Bacillota</taxon>
        <taxon>Clostridia</taxon>
        <taxon>Eubacteriales</taxon>
        <taxon>Symbiobacteriaceae</taxon>
        <taxon>Caldinitratiruptor</taxon>
    </lineage>
</organism>
<dbReference type="InterPro" id="IPR020458">
    <property type="entry name" value="Znf_DskA_TraR_CS"/>
</dbReference>
<feature type="domain" description="Zinc finger DksA/TraR C4-type" evidence="6">
    <location>
        <begin position="101"/>
        <end position="135"/>
    </location>
</feature>
<evidence type="ECO:0000256" key="4">
    <source>
        <dbReference type="PROSITE-ProRule" id="PRU00510"/>
    </source>
</evidence>
<keyword evidence="2" id="KW-0863">Zinc-finger</keyword>
<keyword evidence="1" id="KW-0479">Metal-binding</keyword>
<dbReference type="Gene3D" id="1.20.120.910">
    <property type="entry name" value="DksA, coiled-coil domain"/>
    <property type="match status" value="1"/>
</dbReference>
<name>A0AA35G879_9FIRM</name>
<accession>A0AA35G879</accession>
<evidence type="ECO:0000313" key="7">
    <source>
        <dbReference type="EMBL" id="BDG60725.1"/>
    </source>
</evidence>
<dbReference type="InterPro" id="IPR037187">
    <property type="entry name" value="DnaK_N"/>
</dbReference>
<evidence type="ECO:0000256" key="1">
    <source>
        <dbReference type="ARBA" id="ARBA00022723"/>
    </source>
</evidence>
<dbReference type="SUPFAM" id="SSF109635">
    <property type="entry name" value="DnaK suppressor protein DksA, alpha-hairpin domain"/>
    <property type="match status" value="1"/>
</dbReference>
<sequence length="261" mass="29412">MTARPPPRRGGKATVDTARLEHFRRRLLEEKKRYAEQVERLNDAGLGQSMVEAYEEMSLYDNHPADAGTEMFEREKDLGLRQNAQRMLMAIDHALARMGRGRYGICEFCGRPIPEERLEAFPMTTLCADCKSAREARPDPLRRPIEEEVLSPPFGRSWRNDKEYAAYDGEDAWQDVAAYGTSETPQDVPGATDYDDLYRSQEHPGTVAPVERMVDEDWEPVHGDPAGRDIGQEVGGWGPEGERYMGDVDNPLEGGGRVRGP</sequence>
<evidence type="ECO:0000256" key="3">
    <source>
        <dbReference type="ARBA" id="ARBA00022833"/>
    </source>
</evidence>
<evidence type="ECO:0000256" key="5">
    <source>
        <dbReference type="SAM" id="MobiDB-lite"/>
    </source>
</evidence>
<dbReference type="PROSITE" id="PS51128">
    <property type="entry name" value="ZF_DKSA_2"/>
    <property type="match status" value="1"/>
</dbReference>